<dbReference type="InParanoid" id="A0A1Y2LJ76"/>
<reference evidence="2 3" key="1">
    <citation type="journal article" date="2017" name="Genome Announc.">
        <title>Genome sequence of the saprophytic ascomycete Epicoccum nigrum ICMP 19927 strain isolated from New Zealand.</title>
        <authorList>
            <person name="Fokin M."/>
            <person name="Fleetwood D."/>
            <person name="Weir B.S."/>
            <person name="Villas-Boas S.G."/>
        </authorList>
    </citation>
    <scope>NUCLEOTIDE SEQUENCE [LARGE SCALE GENOMIC DNA]</scope>
    <source>
        <strain evidence="2 3">ICMP 19927</strain>
    </source>
</reference>
<dbReference type="Gene3D" id="3.30.70.100">
    <property type="match status" value="1"/>
</dbReference>
<evidence type="ECO:0000259" key="1">
    <source>
        <dbReference type="PROSITE" id="PS51725"/>
    </source>
</evidence>
<dbReference type="OMA" id="YCLARDR"/>
<dbReference type="EMBL" id="KZ107863">
    <property type="protein sequence ID" value="OSS43562.1"/>
    <property type="molecule type" value="Genomic_DNA"/>
</dbReference>
<dbReference type="Proteomes" id="UP000193240">
    <property type="component" value="Unassembled WGS sequence"/>
</dbReference>
<dbReference type="SUPFAM" id="SSF54909">
    <property type="entry name" value="Dimeric alpha+beta barrel"/>
    <property type="match status" value="1"/>
</dbReference>
<dbReference type="Pfam" id="PF03992">
    <property type="entry name" value="ABM"/>
    <property type="match status" value="1"/>
</dbReference>
<organism evidence="2 3">
    <name type="scientific">Epicoccum nigrum</name>
    <name type="common">Soil fungus</name>
    <name type="synonym">Epicoccum purpurascens</name>
    <dbReference type="NCBI Taxonomy" id="105696"/>
    <lineage>
        <taxon>Eukaryota</taxon>
        <taxon>Fungi</taxon>
        <taxon>Dikarya</taxon>
        <taxon>Ascomycota</taxon>
        <taxon>Pezizomycotina</taxon>
        <taxon>Dothideomycetes</taxon>
        <taxon>Pleosporomycetidae</taxon>
        <taxon>Pleosporales</taxon>
        <taxon>Pleosporineae</taxon>
        <taxon>Didymellaceae</taxon>
        <taxon>Epicoccum</taxon>
    </lineage>
</organism>
<name>A0A1Y2LJ76_EPING</name>
<sequence length="124" mass="13803">MTFSKAEYQKEELGGDMPPVPEGEFCVFGIVYAYPEHADALEAVYAETTRLAASEPGILYYCISRDGDDPAAFHFFERYTGRAAFEEHNSQPIIKKLIEDKLFKGVKAKFVEAIKPASSAASLR</sequence>
<dbReference type="InterPro" id="IPR011008">
    <property type="entry name" value="Dimeric_a/b-barrel"/>
</dbReference>
<evidence type="ECO:0000313" key="3">
    <source>
        <dbReference type="Proteomes" id="UP000193240"/>
    </source>
</evidence>
<gene>
    <name evidence="2" type="ORF">B5807_11764</name>
</gene>
<dbReference type="AlphaFoldDB" id="A0A1Y2LJ76"/>
<dbReference type="PROSITE" id="PS51725">
    <property type="entry name" value="ABM"/>
    <property type="match status" value="1"/>
</dbReference>
<dbReference type="InterPro" id="IPR007138">
    <property type="entry name" value="ABM_dom"/>
</dbReference>
<proteinExistence type="predicted"/>
<keyword evidence="3" id="KW-1185">Reference proteome</keyword>
<evidence type="ECO:0000313" key="2">
    <source>
        <dbReference type="EMBL" id="OSS43562.1"/>
    </source>
</evidence>
<accession>A0A1Y2LJ76</accession>
<protein>
    <recommendedName>
        <fullName evidence="1">ABM domain-containing protein</fullName>
    </recommendedName>
</protein>
<feature type="domain" description="ABM" evidence="1">
    <location>
        <begin position="25"/>
        <end position="115"/>
    </location>
</feature>